<protein>
    <recommendedName>
        <fullName evidence="3">Aldose 1-epimerase</fullName>
    </recommendedName>
</protein>
<reference evidence="1 2" key="1">
    <citation type="submission" date="2015-07" db="EMBL/GenBank/DDBJ databases">
        <authorList>
            <person name="Noorani M."/>
        </authorList>
    </citation>
    <scope>NUCLEOTIDE SEQUENCE [LARGE SCALE GENOMIC DNA]</scope>
    <source>
        <strain evidence="1 2">0788_9</strain>
    </source>
</reference>
<dbReference type="AlphaFoldDB" id="A0A0N0GD98"/>
<dbReference type="GO" id="GO:0005975">
    <property type="term" value="P:carbohydrate metabolic process"/>
    <property type="evidence" value="ECO:0007669"/>
    <property type="project" value="InterPro"/>
</dbReference>
<organism evidence="1 2">
    <name type="scientific">Pseudomonas syringae pv. cilantro</name>
    <dbReference type="NCBI Taxonomy" id="81035"/>
    <lineage>
        <taxon>Bacteria</taxon>
        <taxon>Pseudomonadati</taxon>
        <taxon>Pseudomonadota</taxon>
        <taxon>Gammaproteobacteria</taxon>
        <taxon>Pseudomonadales</taxon>
        <taxon>Pseudomonadaceae</taxon>
        <taxon>Pseudomonas</taxon>
        <taxon>Pseudomonas syringae</taxon>
    </lineage>
</organism>
<dbReference type="PATRIC" id="fig|81035.3.peg.3366"/>
<dbReference type="EMBL" id="LGLN01000077">
    <property type="protein sequence ID" value="KPC25759.1"/>
    <property type="molecule type" value="Genomic_DNA"/>
</dbReference>
<sequence>MSTCHEDREPCHFSHALLAYWLISDIADVALDGLDGVQGYDELSRQACRQHGELRVAGGCQRVFEHAGALQLQDPAWQRRLNIDTGDSANTVVWHPGSRPLLGVGGSEATGFVRVEAASGSGDAFSLRPGEQVQLKLQASLAG</sequence>
<accession>A0A0N0GD98</accession>
<dbReference type="SUPFAM" id="SSF74650">
    <property type="entry name" value="Galactose mutarotase-like"/>
    <property type="match status" value="1"/>
</dbReference>
<comment type="caution">
    <text evidence="1">The sequence shown here is derived from an EMBL/GenBank/DDBJ whole genome shotgun (WGS) entry which is preliminary data.</text>
</comment>
<proteinExistence type="predicted"/>
<dbReference type="InterPro" id="IPR014718">
    <property type="entry name" value="GH-type_carb-bd"/>
</dbReference>
<gene>
    <name evidence="1" type="ORF">ABJ99_3157</name>
</gene>
<dbReference type="Gene3D" id="2.70.98.10">
    <property type="match status" value="1"/>
</dbReference>
<dbReference type="InterPro" id="IPR011013">
    <property type="entry name" value="Gal_mutarotase_sf_dom"/>
</dbReference>
<evidence type="ECO:0000313" key="1">
    <source>
        <dbReference type="EMBL" id="KPC25759.1"/>
    </source>
</evidence>
<name>A0A0N0GD98_PSESX</name>
<evidence type="ECO:0000313" key="2">
    <source>
        <dbReference type="Proteomes" id="UP000037891"/>
    </source>
</evidence>
<dbReference type="GO" id="GO:0030246">
    <property type="term" value="F:carbohydrate binding"/>
    <property type="evidence" value="ECO:0007669"/>
    <property type="project" value="InterPro"/>
</dbReference>
<evidence type="ECO:0008006" key="3">
    <source>
        <dbReference type="Google" id="ProtNLM"/>
    </source>
</evidence>
<reference evidence="1 2" key="2">
    <citation type="submission" date="2015-10" db="EMBL/GenBank/DDBJ databases">
        <title>Comparative genomics and high-throughput reverse genetic screens identify a new phytobacterial MAMP and an Arabidopsis receptor required for immune elicitation.</title>
        <authorList>
            <person name="Mott G.A."/>
            <person name="Thakur S."/>
            <person name="Wang P.W."/>
            <person name="Desveaux D."/>
            <person name="Guttman D.S."/>
        </authorList>
    </citation>
    <scope>NUCLEOTIDE SEQUENCE [LARGE SCALE GENOMIC DNA]</scope>
    <source>
        <strain evidence="1 2">0788_9</strain>
    </source>
</reference>
<dbReference type="GO" id="GO:0003824">
    <property type="term" value="F:catalytic activity"/>
    <property type="evidence" value="ECO:0007669"/>
    <property type="project" value="InterPro"/>
</dbReference>
<dbReference type="Proteomes" id="UP000037891">
    <property type="component" value="Unassembled WGS sequence"/>
</dbReference>